<name>A0A2R8A836_9RHOB</name>
<organism evidence="3 4">
    <name type="scientific">Pontivivens insulae</name>
    <dbReference type="NCBI Taxonomy" id="1639689"/>
    <lineage>
        <taxon>Bacteria</taxon>
        <taxon>Pseudomonadati</taxon>
        <taxon>Pseudomonadota</taxon>
        <taxon>Alphaproteobacteria</taxon>
        <taxon>Rhodobacterales</taxon>
        <taxon>Paracoccaceae</taxon>
        <taxon>Pontivivens</taxon>
    </lineage>
</organism>
<dbReference type="Gene3D" id="1.10.530.10">
    <property type="match status" value="1"/>
</dbReference>
<dbReference type="CDD" id="cd00442">
    <property type="entry name" value="Lyz-like"/>
    <property type="match status" value="1"/>
</dbReference>
<dbReference type="Proteomes" id="UP000244932">
    <property type="component" value="Unassembled WGS sequence"/>
</dbReference>
<sequence length="192" mass="21507">MLRHLARLTSAGLLTLLVACTAPAPQVATVGRDDAPSNLLNICAIFAERPHWRDAIYASSNRWGMPVDVMMGIIWRESRFQQHASPGTSSAYGYAQAINGTWDWYREATGQPNARRDRFSDAADFVGWYMTQTVRANGLSPTDSFAQYLAYHEGHTGFSRGTYWEKDFLLRAASEVQSISQVYRTQMNLCSA</sequence>
<dbReference type="EMBL" id="OMKW01000001">
    <property type="protein sequence ID" value="SPF28399.1"/>
    <property type="molecule type" value="Genomic_DNA"/>
</dbReference>
<proteinExistence type="predicted"/>
<feature type="domain" description="Transglycosylase SLT" evidence="2">
    <location>
        <begin position="12"/>
        <end position="190"/>
    </location>
</feature>
<dbReference type="Pfam" id="PF19489">
    <property type="entry name" value="SLT_4"/>
    <property type="match status" value="1"/>
</dbReference>
<dbReference type="SUPFAM" id="SSF53955">
    <property type="entry name" value="Lysozyme-like"/>
    <property type="match status" value="1"/>
</dbReference>
<dbReference type="InterPro" id="IPR045795">
    <property type="entry name" value="SLT_4"/>
</dbReference>
<accession>A0A2R8A836</accession>
<dbReference type="AlphaFoldDB" id="A0A2R8A836"/>
<gene>
    <name evidence="3" type="ORF">POI8812_00698</name>
</gene>
<dbReference type="PROSITE" id="PS51257">
    <property type="entry name" value="PROKAR_LIPOPROTEIN"/>
    <property type="match status" value="1"/>
</dbReference>
<evidence type="ECO:0000313" key="4">
    <source>
        <dbReference type="Proteomes" id="UP000244932"/>
    </source>
</evidence>
<dbReference type="RefSeq" id="WP_219928820.1">
    <property type="nucleotide sequence ID" value="NZ_OMKW01000001.1"/>
</dbReference>
<reference evidence="3 4" key="1">
    <citation type="submission" date="2018-03" db="EMBL/GenBank/DDBJ databases">
        <authorList>
            <person name="Keele B.F."/>
        </authorList>
    </citation>
    <scope>NUCLEOTIDE SEQUENCE [LARGE SCALE GENOMIC DNA]</scope>
    <source>
        <strain evidence="3 4">CeCT 8812</strain>
    </source>
</reference>
<dbReference type="InterPro" id="IPR023346">
    <property type="entry name" value="Lysozyme-like_dom_sf"/>
</dbReference>
<evidence type="ECO:0000313" key="3">
    <source>
        <dbReference type="EMBL" id="SPF28399.1"/>
    </source>
</evidence>
<feature type="signal peptide" evidence="1">
    <location>
        <begin position="1"/>
        <end position="24"/>
    </location>
</feature>
<keyword evidence="4" id="KW-1185">Reference proteome</keyword>
<evidence type="ECO:0000256" key="1">
    <source>
        <dbReference type="SAM" id="SignalP"/>
    </source>
</evidence>
<feature type="chain" id="PRO_5015321848" description="Transglycosylase SLT domain-containing protein" evidence="1">
    <location>
        <begin position="25"/>
        <end position="192"/>
    </location>
</feature>
<protein>
    <recommendedName>
        <fullName evidence="2">Transglycosylase SLT domain-containing protein</fullName>
    </recommendedName>
</protein>
<evidence type="ECO:0000259" key="2">
    <source>
        <dbReference type="Pfam" id="PF19489"/>
    </source>
</evidence>
<keyword evidence="1" id="KW-0732">Signal</keyword>